<gene>
    <name evidence="2" type="ORF">ABGN05_04915</name>
</gene>
<evidence type="ECO:0000256" key="1">
    <source>
        <dbReference type="SAM" id="SignalP"/>
    </source>
</evidence>
<keyword evidence="1" id="KW-0732">Signal</keyword>
<keyword evidence="3" id="KW-1185">Reference proteome</keyword>
<evidence type="ECO:0008006" key="4">
    <source>
        <dbReference type="Google" id="ProtNLM"/>
    </source>
</evidence>
<sequence>MRIATTTALSALLAAVAAGSSAEPFELPGEYRPSPQLAEGLYVCRNDRTISHSLDFSANGTYSMPELSAGGGNFRLGPDGSFEWLSGPFAASEGDAVTIRGMNARRAADREPVIVLLYDMPGVESHDYCFREG</sequence>
<accession>A0ABV3SE20</accession>
<proteinExistence type="predicted"/>
<evidence type="ECO:0000313" key="2">
    <source>
        <dbReference type="EMBL" id="MEX0405002.1"/>
    </source>
</evidence>
<reference evidence="2 3" key="1">
    <citation type="submission" date="2024-05" db="EMBL/GenBank/DDBJ databases">
        <authorList>
            <person name="Jiang F."/>
        </authorList>
    </citation>
    <scope>NUCLEOTIDE SEQUENCE [LARGE SCALE GENOMIC DNA]</scope>
    <source>
        <strain evidence="2 3">LZ166</strain>
    </source>
</reference>
<name>A0ABV3SE20_9HYPH</name>
<organism evidence="2 3">
    <name type="scientific">Aquibium pacificus</name>
    <dbReference type="NCBI Taxonomy" id="3153579"/>
    <lineage>
        <taxon>Bacteria</taxon>
        <taxon>Pseudomonadati</taxon>
        <taxon>Pseudomonadota</taxon>
        <taxon>Alphaproteobacteria</taxon>
        <taxon>Hyphomicrobiales</taxon>
        <taxon>Phyllobacteriaceae</taxon>
        <taxon>Aquibium</taxon>
    </lineage>
</organism>
<protein>
    <recommendedName>
        <fullName evidence="4">Elongation factor P</fullName>
    </recommendedName>
</protein>
<feature type="chain" id="PRO_5047458688" description="Elongation factor P" evidence="1">
    <location>
        <begin position="23"/>
        <end position="133"/>
    </location>
</feature>
<feature type="signal peptide" evidence="1">
    <location>
        <begin position="1"/>
        <end position="22"/>
    </location>
</feature>
<evidence type="ECO:0000313" key="3">
    <source>
        <dbReference type="Proteomes" id="UP001556692"/>
    </source>
</evidence>
<comment type="caution">
    <text evidence="2">The sequence shown here is derived from an EMBL/GenBank/DDBJ whole genome shotgun (WGS) entry which is preliminary data.</text>
</comment>
<dbReference type="RefSeq" id="WP_367952858.1">
    <property type="nucleotide sequence ID" value="NZ_JBDPGJ010000001.1"/>
</dbReference>
<dbReference type="EMBL" id="JBDPGJ010000001">
    <property type="protein sequence ID" value="MEX0405002.1"/>
    <property type="molecule type" value="Genomic_DNA"/>
</dbReference>
<dbReference type="Proteomes" id="UP001556692">
    <property type="component" value="Unassembled WGS sequence"/>
</dbReference>